<dbReference type="PROSITE" id="PS51257">
    <property type="entry name" value="PROKAR_LIPOPROTEIN"/>
    <property type="match status" value="1"/>
</dbReference>
<evidence type="ECO:0000313" key="4">
    <source>
        <dbReference type="Proteomes" id="UP000772618"/>
    </source>
</evidence>
<evidence type="ECO:0000256" key="1">
    <source>
        <dbReference type="SAM" id="SignalP"/>
    </source>
</evidence>
<dbReference type="CDD" id="cd00146">
    <property type="entry name" value="PKD"/>
    <property type="match status" value="1"/>
</dbReference>
<dbReference type="InterPro" id="IPR000601">
    <property type="entry name" value="PKD_dom"/>
</dbReference>
<name>A0ABS5VYR7_9BACT</name>
<gene>
    <name evidence="3" type="ORF">KK060_22075</name>
</gene>
<organism evidence="3 4">
    <name type="scientific">Chryseosolibacter indicus</name>
    <dbReference type="NCBI Taxonomy" id="2782351"/>
    <lineage>
        <taxon>Bacteria</taxon>
        <taxon>Pseudomonadati</taxon>
        <taxon>Bacteroidota</taxon>
        <taxon>Cytophagia</taxon>
        <taxon>Cytophagales</taxon>
        <taxon>Chryseotaleaceae</taxon>
        <taxon>Chryseosolibacter</taxon>
    </lineage>
</organism>
<protein>
    <submittedName>
        <fullName evidence="3">PKD domain-containing protein</fullName>
    </submittedName>
</protein>
<dbReference type="Gene3D" id="2.60.120.260">
    <property type="entry name" value="Galactose-binding domain-like"/>
    <property type="match status" value="1"/>
</dbReference>
<dbReference type="Gene3D" id="2.60.40.10">
    <property type="entry name" value="Immunoglobulins"/>
    <property type="match status" value="1"/>
</dbReference>
<feature type="chain" id="PRO_5045128991" evidence="1">
    <location>
        <begin position="23"/>
        <end position="483"/>
    </location>
</feature>
<evidence type="ECO:0000259" key="2">
    <source>
        <dbReference type="PROSITE" id="PS50093"/>
    </source>
</evidence>
<dbReference type="Proteomes" id="UP000772618">
    <property type="component" value="Unassembled WGS sequence"/>
</dbReference>
<dbReference type="InterPro" id="IPR035986">
    <property type="entry name" value="PKD_dom_sf"/>
</dbReference>
<dbReference type="EMBL" id="JAHESD010000077">
    <property type="protein sequence ID" value="MBT1705995.1"/>
    <property type="molecule type" value="Genomic_DNA"/>
</dbReference>
<evidence type="ECO:0000313" key="3">
    <source>
        <dbReference type="EMBL" id="MBT1705995.1"/>
    </source>
</evidence>
<accession>A0ABS5VYR7</accession>
<keyword evidence="4" id="KW-1185">Reference proteome</keyword>
<dbReference type="SUPFAM" id="SSF49299">
    <property type="entry name" value="PKD domain"/>
    <property type="match status" value="1"/>
</dbReference>
<reference evidence="3 4" key="1">
    <citation type="submission" date="2021-05" db="EMBL/GenBank/DDBJ databases">
        <title>A Polyphasic approach of four new species of the genus Ohtaekwangia: Ohtaekwangia histidinii sp. nov., Ohtaekwangia cretensis sp. nov., Ohtaekwangia indiensis sp. nov., Ohtaekwangia reichenbachii sp. nov. from diverse environment.</title>
        <authorList>
            <person name="Octaviana S."/>
        </authorList>
    </citation>
    <scope>NUCLEOTIDE SEQUENCE [LARGE SCALE GENOMIC DNA]</scope>
    <source>
        <strain evidence="3 4">PWU20</strain>
    </source>
</reference>
<keyword evidence="1" id="KW-0732">Signal</keyword>
<dbReference type="RefSeq" id="WP_254156602.1">
    <property type="nucleotide sequence ID" value="NZ_JAHESD010000077.1"/>
</dbReference>
<dbReference type="SMART" id="SM00089">
    <property type="entry name" value="PKD"/>
    <property type="match status" value="1"/>
</dbReference>
<sequence length="483" mass="53666">MKKIFFILLGVLCLQLFLVSCQEDEAMLDTASAPVEDDAVFTYSSTERSANVLKFSNTSNVLFKRWNFGNGKTGEGNEPVTEYPLKGSYKVTLTVYTAGGSATTTQTIEIAEDDPTLLDLPIYNIITGGKDEPQGKTWVIDSKTLGHMAVGNGSSLEIYWPAPPDIKSETGLYDDKYTFALQGFKYTQQTNGDVYIDNLQVPKFPGAYLNKDDYTAPFTAPDNLTWTLTESDGKQFITINGNGFIGFYTGVSTYEILTATSELLHLRYLDAGDPGLAWYLRLVPEGYTPPAEEPEEPEEPETPEYKIEDISEDFEGEPTVNFVNDSQGSIVAYDNPAPVPINISAKVGKYVKASGNAGEFANVQIPLDYKMDIRNRHIFKLKVFIPSYNDYTTEGGESWQSYKTLQKQVSVKLQNSDLGGNAYTTQAEVIQNNLQTDKWLELTFDFSAFSSRTDFDKVVIQIGGEAIFTGGIFFIDDFELLPE</sequence>
<proteinExistence type="predicted"/>
<feature type="signal peptide" evidence="1">
    <location>
        <begin position="1"/>
        <end position="22"/>
    </location>
</feature>
<dbReference type="InterPro" id="IPR013783">
    <property type="entry name" value="Ig-like_fold"/>
</dbReference>
<comment type="caution">
    <text evidence="3">The sequence shown here is derived from an EMBL/GenBank/DDBJ whole genome shotgun (WGS) entry which is preliminary data.</text>
</comment>
<dbReference type="Pfam" id="PF18911">
    <property type="entry name" value="PKD_4"/>
    <property type="match status" value="1"/>
</dbReference>
<feature type="domain" description="PKD" evidence="2">
    <location>
        <begin position="65"/>
        <end position="110"/>
    </location>
</feature>
<dbReference type="PROSITE" id="PS50093">
    <property type="entry name" value="PKD"/>
    <property type="match status" value="1"/>
</dbReference>
<dbReference type="InterPro" id="IPR022409">
    <property type="entry name" value="PKD/Chitinase_dom"/>
</dbReference>